<dbReference type="PANTHER" id="PTHR33095:SF57">
    <property type="entry name" value="EXPRESSED PROTEIN"/>
    <property type="match status" value="1"/>
</dbReference>
<evidence type="ECO:0000256" key="1">
    <source>
        <dbReference type="SAM" id="MobiDB-lite"/>
    </source>
</evidence>
<dbReference type="InterPro" id="IPR012442">
    <property type="entry name" value="DUF1645_plant"/>
</dbReference>
<keyword evidence="3" id="KW-1185">Reference proteome</keyword>
<evidence type="ECO:0008006" key="4">
    <source>
        <dbReference type="Google" id="ProtNLM"/>
    </source>
</evidence>
<feature type="region of interest" description="Disordered" evidence="1">
    <location>
        <begin position="134"/>
        <end position="205"/>
    </location>
</feature>
<sequence>MGGDIGNPAAATAEYSDDNDGSCCSTPFVSAPSSPGRDTNTTPFPIPGFYFSAPASPVHFVLSKPLISVNSYPSSVTDANASFDFDFSASLTPTAAPPPESMSSADELFLNGQIRPMKLSTHLRRPQLLPPLIEPDDDVVEENPLTSARGRELRKSRAGSLNRRTRSMSPSRNSTTTPFDWVTNESEMSNSHVGAKDKKIETTPSRSSSKRWVMLKELLLYRSKSEGRNEGHSNFWGSLSFSPVAKDKKVISKAVKEESKSKNKNREGKKRVISAHELHYNEKRAQAEEMRKRTFLPYRQGLLSACLGFTSKSYGAMNGFASTLNSVSSR</sequence>
<dbReference type="AlphaFoldDB" id="A0ABD3BTT9"/>
<evidence type="ECO:0000313" key="3">
    <source>
        <dbReference type="Proteomes" id="UP001632038"/>
    </source>
</evidence>
<evidence type="ECO:0000313" key="2">
    <source>
        <dbReference type="EMBL" id="KAL3620643.1"/>
    </source>
</evidence>
<dbReference type="EMBL" id="JAVIJP010000066">
    <property type="protein sequence ID" value="KAL3620643.1"/>
    <property type="molecule type" value="Genomic_DNA"/>
</dbReference>
<comment type="caution">
    <text evidence="2">The sequence shown here is derived from an EMBL/GenBank/DDBJ whole genome shotgun (WGS) entry which is preliminary data.</text>
</comment>
<dbReference type="Pfam" id="PF07816">
    <property type="entry name" value="DUF1645"/>
    <property type="match status" value="1"/>
</dbReference>
<dbReference type="Proteomes" id="UP001632038">
    <property type="component" value="Unassembled WGS sequence"/>
</dbReference>
<reference evidence="3" key="1">
    <citation type="journal article" date="2024" name="IScience">
        <title>Strigolactones Initiate the Formation of Haustorium-like Structures in Castilleja.</title>
        <authorList>
            <person name="Buerger M."/>
            <person name="Peterson D."/>
            <person name="Chory J."/>
        </authorList>
    </citation>
    <scope>NUCLEOTIDE SEQUENCE [LARGE SCALE GENOMIC DNA]</scope>
</reference>
<accession>A0ABD3BTT9</accession>
<feature type="region of interest" description="Disordered" evidence="1">
    <location>
        <begin position="1"/>
        <end position="40"/>
    </location>
</feature>
<proteinExistence type="predicted"/>
<name>A0ABD3BTT9_9LAMI</name>
<gene>
    <name evidence="2" type="ORF">CASFOL_035555</name>
</gene>
<feature type="compositionally biased region" description="Polar residues" evidence="1">
    <location>
        <begin position="167"/>
        <end position="192"/>
    </location>
</feature>
<dbReference type="PANTHER" id="PTHR33095">
    <property type="entry name" value="OS07G0619500 PROTEIN"/>
    <property type="match status" value="1"/>
</dbReference>
<organism evidence="2 3">
    <name type="scientific">Castilleja foliolosa</name>
    <dbReference type="NCBI Taxonomy" id="1961234"/>
    <lineage>
        <taxon>Eukaryota</taxon>
        <taxon>Viridiplantae</taxon>
        <taxon>Streptophyta</taxon>
        <taxon>Embryophyta</taxon>
        <taxon>Tracheophyta</taxon>
        <taxon>Spermatophyta</taxon>
        <taxon>Magnoliopsida</taxon>
        <taxon>eudicotyledons</taxon>
        <taxon>Gunneridae</taxon>
        <taxon>Pentapetalae</taxon>
        <taxon>asterids</taxon>
        <taxon>lamiids</taxon>
        <taxon>Lamiales</taxon>
        <taxon>Orobanchaceae</taxon>
        <taxon>Pedicularideae</taxon>
        <taxon>Castillejinae</taxon>
        <taxon>Castilleja</taxon>
    </lineage>
</organism>
<feature type="compositionally biased region" description="Polar residues" evidence="1">
    <location>
        <begin position="22"/>
        <end position="40"/>
    </location>
</feature>
<protein>
    <recommendedName>
        <fullName evidence="4">Calmodulin-binding protein</fullName>
    </recommendedName>
</protein>